<keyword evidence="2" id="KW-0614">Plasmid</keyword>
<organism evidence="2 3">
    <name type="scientific">Priestia filamentosa</name>
    <dbReference type="NCBI Taxonomy" id="1402861"/>
    <lineage>
        <taxon>Bacteria</taxon>
        <taxon>Bacillati</taxon>
        <taxon>Bacillota</taxon>
        <taxon>Bacilli</taxon>
        <taxon>Bacillales</taxon>
        <taxon>Bacillaceae</taxon>
        <taxon>Priestia</taxon>
    </lineage>
</organism>
<evidence type="ECO:0000259" key="1">
    <source>
        <dbReference type="Pfam" id="PF13228"/>
    </source>
</evidence>
<sequence length="279" mass="32647">MRLSLLATEISNLYKKNPKVEAVLLGGSVSRNWHDEFSDIELFVLWKGDPIDEDRKEPIHALKGTIIEFHPYEEEEWSESYTTQGVKIEISNFLTETVKNTIYEVVKTFDTHLEKQCLVASIHEGIPLYGEDLVNNLKKTAEIYPKELSEAMIKENIDLGTRWHNREALLVREDWLMLYHVMVSTQVKVMGLLFGINRLYVHHPSFKWQTYSLKQMKHVPYNISNRLSSILLNHPKKGIPELEHIIQEVFHLIQVEYSHLDLSNIIRKTNFLRPKNNLS</sequence>
<feature type="domain" description="DUF4037" evidence="1">
    <location>
        <begin position="113"/>
        <end position="208"/>
    </location>
</feature>
<dbReference type="Pfam" id="PF13228">
    <property type="entry name" value="DUF4037"/>
    <property type="match status" value="1"/>
</dbReference>
<gene>
    <name evidence="2" type="ORF">BEH_26545</name>
</gene>
<dbReference type="SUPFAM" id="SSF81301">
    <property type="entry name" value="Nucleotidyltransferase"/>
    <property type="match status" value="1"/>
</dbReference>
<protein>
    <submittedName>
        <fullName evidence="2">Cytoplasmic protein</fullName>
    </submittedName>
</protein>
<name>A0A2S1LZV0_9BACI</name>
<reference evidence="2 3" key="1">
    <citation type="journal article" date="2015" name="PLoS ONE">
        <title>Genome Sequence of Bacillus endophyticus and Analysis of Its Companion Mechanism in the Ketogulonigenium vulgare-Bacillus Strain Consortium.</title>
        <authorList>
            <person name="Jia N."/>
            <person name="Du J."/>
            <person name="Ding M.Z."/>
            <person name="Gao F."/>
            <person name="Yuan Y.J."/>
        </authorList>
    </citation>
    <scope>NUCLEOTIDE SEQUENCE [LARGE SCALE GENOMIC DNA]</scope>
    <source>
        <strain evidence="2 3">Hbe603</strain>
        <plasmid evidence="3">pbeh6</plasmid>
    </source>
</reference>
<dbReference type="RefSeq" id="WP_046218368.1">
    <property type="nucleotide sequence ID" value="NZ_CP015328.1"/>
</dbReference>
<dbReference type="OrthoDB" id="4863277at2"/>
<dbReference type="EMBL" id="CP015328">
    <property type="protein sequence ID" value="AWG44347.1"/>
    <property type="molecule type" value="Genomic_DNA"/>
</dbReference>
<evidence type="ECO:0000313" key="2">
    <source>
        <dbReference type="EMBL" id="AWG44347.1"/>
    </source>
</evidence>
<evidence type="ECO:0000313" key="3">
    <source>
        <dbReference type="Proteomes" id="UP000036202"/>
    </source>
</evidence>
<dbReference type="KEGG" id="beo:BEH_26545"/>
<dbReference type="Gene3D" id="3.30.460.10">
    <property type="entry name" value="Beta Polymerase, domain 2"/>
    <property type="match status" value="1"/>
</dbReference>
<dbReference type="InterPro" id="IPR025117">
    <property type="entry name" value="DUF4037"/>
</dbReference>
<proteinExistence type="predicted"/>
<keyword evidence="3" id="KW-1185">Reference proteome</keyword>
<dbReference type="InterPro" id="IPR043519">
    <property type="entry name" value="NT_sf"/>
</dbReference>
<geneLocation type="plasmid" evidence="3">
    <name>pbeh6</name>
</geneLocation>
<dbReference type="AlphaFoldDB" id="A0A2S1LZV0"/>
<dbReference type="Proteomes" id="UP000036202">
    <property type="component" value="Plasmid pbeh6"/>
</dbReference>
<accession>A0A2S1LZV0</accession>